<feature type="transmembrane region" description="Helical" evidence="8">
    <location>
        <begin position="347"/>
        <end position="368"/>
    </location>
</feature>
<comment type="subcellular location">
    <subcellularLocation>
        <location evidence="1">Cell membrane</location>
        <topology evidence="1">Multi-pass membrane protein</topology>
    </subcellularLocation>
</comment>
<dbReference type="STRING" id="1798370.A2Z00_05875"/>
<keyword evidence="3" id="KW-0328">Glycosyltransferase</keyword>
<reference evidence="10 11" key="1">
    <citation type="journal article" date="2016" name="Nat. Commun.">
        <title>Thousands of microbial genomes shed light on interconnected biogeochemical processes in an aquifer system.</title>
        <authorList>
            <person name="Anantharaman K."/>
            <person name="Brown C.T."/>
            <person name="Hug L.A."/>
            <person name="Sharon I."/>
            <person name="Castelle C.J."/>
            <person name="Probst A.J."/>
            <person name="Thomas B.C."/>
            <person name="Singh A."/>
            <person name="Wilkins M.J."/>
            <person name="Karaoz U."/>
            <person name="Brodie E.L."/>
            <person name="Williams K.H."/>
            <person name="Hubbard S.S."/>
            <person name="Banfield J.F."/>
        </authorList>
    </citation>
    <scope>NUCLEOTIDE SEQUENCE [LARGE SCALE GENOMIC DNA]</scope>
</reference>
<keyword evidence="7 8" id="KW-0472">Membrane</keyword>
<dbReference type="GO" id="GO:0009103">
    <property type="term" value="P:lipopolysaccharide biosynthetic process"/>
    <property type="evidence" value="ECO:0007669"/>
    <property type="project" value="UniProtKB-ARBA"/>
</dbReference>
<dbReference type="PANTHER" id="PTHR33908:SF11">
    <property type="entry name" value="MEMBRANE PROTEIN"/>
    <property type="match status" value="1"/>
</dbReference>
<keyword evidence="6 8" id="KW-1133">Transmembrane helix</keyword>
<evidence type="ECO:0000256" key="5">
    <source>
        <dbReference type="ARBA" id="ARBA00022692"/>
    </source>
</evidence>
<dbReference type="InterPro" id="IPR038731">
    <property type="entry name" value="RgtA/B/C-like"/>
</dbReference>
<evidence type="ECO:0000256" key="7">
    <source>
        <dbReference type="ARBA" id="ARBA00023136"/>
    </source>
</evidence>
<feature type="transmembrane region" description="Helical" evidence="8">
    <location>
        <begin position="140"/>
        <end position="159"/>
    </location>
</feature>
<dbReference type="Proteomes" id="UP000177268">
    <property type="component" value="Unassembled WGS sequence"/>
</dbReference>
<feature type="transmembrane region" description="Helical" evidence="8">
    <location>
        <begin position="296"/>
        <end position="314"/>
    </location>
</feature>
<keyword evidence="5 8" id="KW-0812">Transmembrane</keyword>
<dbReference type="EMBL" id="MFIZ01000002">
    <property type="protein sequence ID" value="OGG12176.1"/>
    <property type="molecule type" value="Genomic_DNA"/>
</dbReference>
<feature type="transmembrane region" description="Helical" evidence="8">
    <location>
        <begin position="320"/>
        <end position="340"/>
    </location>
</feature>
<evidence type="ECO:0000259" key="9">
    <source>
        <dbReference type="Pfam" id="PF13231"/>
    </source>
</evidence>
<dbReference type="GO" id="GO:0005886">
    <property type="term" value="C:plasma membrane"/>
    <property type="evidence" value="ECO:0007669"/>
    <property type="project" value="UniProtKB-SubCell"/>
</dbReference>
<dbReference type="GO" id="GO:0016763">
    <property type="term" value="F:pentosyltransferase activity"/>
    <property type="evidence" value="ECO:0007669"/>
    <property type="project" value="TreeGrafter"/>
</dbReference>
<feature type="transmembrane region" description="Helical" evidence="8">
    <location>
        <begin position="268"/>
        <end position="287"/>
    </location>
</feature>
<feature type="transmembrane region" description="Helical" evidence="8">
    <location>
        <begin position="179"/>
        <end position="197"/>
    </location>
</feature>
<dbReference type="InterPro" id="IPR050297">
    <property type="entry name" value="LipidA_mod_glycosyltrf_83"/>
</dbReference>
<evidence type="ECO:0000313" key="11">
    <source>
        <dbReference type="Proteomes" id="UP000177268"/>
    </source>
</evidence>
<dbReference type="Pfam" id="PF13231">
    <property type="entry name" value="PMT_2"/>
    <property type="match status" value="1"/>
</dbReference>
<dbReference type="AlphaFoldDB" id="A0A1F5ZI64"/>
<keyword evidence="4" id="KW-0808">Transferase</keyword>
<sequence>MARFKQLWVKILLAIIALACVYAISRLWNLTKLPIFTDEAIYIRWSQIGSRDASWRYISLVDGKQPLFTWIMMVFLRFIRDPLVAGRLVSVAAGVFSLVAMWLLSFELFKSKKISFLTSILYLASPFTLVYDRLALYDSLVSTFSLWNLYIAVLLVRHLRLDLALILGMTLGAGMLNKSSGFLSLYMLPVTLLLFDWQKKHKGERFLRWVGLVIVAAVLSQGIYTILRLSPLYAMIGQKDVVFIYSFHEWIRHPFTFMVGNLRGLFDWLIHYLTWPIFAVSLIPIAICRKLYKEKILLYLWWIVPFLALASFGRVLYPRFILFMAMPLLILASLAIAWFMKRTGRSVLGLAILGILFIPSIYADYFIIMNPLYAPLPFSDKSQLIDDWPSGWGVPEVNRFLTEQSKSSKVSIYTEGTFGLLPYAIEMYQLDNPNVKVHGLWPVPPQPTVQILEDAVDHPTYILFNLTQAVPPWPMQFIAEYQKGNRKDVKMRLFRVVPTQKQTSTLK</sequence>
<comment type="caution">
    <text evidence="10">The sequence shown here is derived from an EMBL/GenBank/DDBJ whole genome shotgun (WGS) entry which is preliminary data.</text>
</comment>
<evidence type="ECO:0000256" key="3">
    <source>
        <dbReference type="ARBA" id="ARBA00022676"/>
    </source>
</evidence>
<evidence type="ECO:0000313" key="10">
    <source>
        <dbReference type="EMBL" id="OGG12176.1"/>
    </source>
</evidence>
<feature type="domain" description="Glycosyltransferase RgtA/B/C/D-like" evidence="9">
    <location>
        <begin position="66"/>
        <end position="220"/>
    </location>
</feature>
<gene>
    <name evidence="10" type="ORF">A2Z00_05875</name>
</gene>
<evidence type="ECO:0000256" key="2">
    <source>
        <dbReference type="ARBA" id="ARBA00022475"/>
    </source>
</evidence>
<dbReference type="PANTHER" id="PTHR33908">
    <property type="entry name" value="MANNOSYLTRANSFERASE YKCB-RELATED"/>
    <property type="match status" value="1"/>
</dbReference>
<feature type="transmembrane region" description="Helical" evidence="8">
    <location>
        <begin position="209"/>
        <end position="227"/>
    </location>
</feature>
<proteinExistence type="predicted"/>
<protein>
    <recommendedName>
        <fullName evidence="9">Glycosyltransferase RgtA/B/C/D-like domain-containing protein</fullName>
    </recommendedName>
</protein>
<name>A0A1F5ZI64_9BACT</name>
<organism evidence="10 11">
    <name type="scientific">Candidatus Gottesmanbacteria bacterium RBG_13_45_10</name>
    <dbReference type="NCBI Taxonomy" id="1798370"/>
    <lineage>
        <taxon>Bacteria</taxon>
        <taxon>Candidatus Gottesmaniibacteriota</taxon>
    </lineage>
</organism>
<feature type="transmembrane region" description="Helical" evidence="8">
    <location>
        <begin position="88"/>
        <end position="108"/>
    </location>
</feature>
<evidence type="ECO:0000256" key="4">
    <source>
        <dbReference type="ARBA" id="ARBA00022679"/>
    </source>
</evidence>
<evidence type="ECO:0000256" key="8">
    <source>
        <dbReference type="SAM" id="Phobius"/>
    </source>
</evidence>
<keyword evidence="2" id="KW-1003">Cell membrane</keyword>
<feature type="transmembrane region" description="Helical" evidence="8">
    <location>
        <begin position="7"/>
        <end position="28"/>
    </location>
</feature>
<evidence type="ECO:0000256" key="1">
    <source>
        <dbReference type="ARBA" id="ARBA00004651"/>
    </source>
</evidence>
<accession>A0A1F5ZI64</accession>
<evidence type="ECO:0000256" key="6">
    <source>
        <dbReference type="ARBA" id="ARBA00022989"/>
    </source>
</evidence>